<dbReference type="RefSeq" id="WP_166313567.1">
    <property type="nucleotide sequence ID" value="NZ_CP049866.1"/>
</dbReference>
<dbReference type="InterPro" id="IPR011049">
    <property type="entry name" value="Serralysin-like_metalloprot_C"/>
</dbReference>
<dbReference type="SUPFAM" id="SSF51120">
    <property type="entry name" value="beta-Roll"/>
    <property type="match status" value="2"/>
</dbReference>
<dbReference type="KEGG" id="npi:G7071_00125"/>
<keyword evidence="2" id="KW-0964">Secreted</keyword>
<keyword evidence="4" id="KW-0732">Signal</keyword>
<feature type="signal peptide" evidence="4">
    <location>
        <begin position="1"/>
        <end position="30"/>
    </location>
</feature>
<dbReference type="GO" id="GO:0005509">
    <property type="term" value="F:calcium ion binding"/>
    <property type="evidence" value="ECO:0007669"/>
    <property type="project" value="InterPro"/>
</dbReference>
<keyword evidence="6" id="KW-1185">Reference proteome</keyword>
<protein>
    <submittedName>
        <fullName evidence="5">Calcium-binding protein</fullName>
    </submittedName>
</protein>
<evidence type="ECO:0000256" key="1">
    <source>
        <dbReference type="ARBA" id="ARBA00004613"/>
    </source>
</evidence>
<dbReference type="InterPro" id="IPR001343">
    <property type="entry name" value="Hemolysn_Ca-bd"/>
</dbReference>
<dbReference type="Pfam" id="PF00353">
    <property type="entry name" value="HemolysinCabind"/>
    <property type="match status" value="4"/>
</dbReference>
<organism evidence="5 6">
    <name type="scientific">Nocardioides piscis</name>
    <dbReference type="NCBI Taxonomy" id="2714938"/>
    <lineage>
        <taxon>Bacteria</taxon>
        <taxon>Bacillati</taxon>
        <taxon>Actinomycetota</taxon>
        <taxon>Actinomycetes</taxon>
        <taxon>Propionibacteriales</taxon>
        <taxon>Nocardioidaceae</taxon>
        <taxon>Nocardioides</taxon>
    </lineage>
</organism>
<evidence type="ECO:0000256" key="3">
    <source>
        <dbReference type="SAM" id="MobiDB-lite"/>
    </source>
</evidence>
<dbReference type="AlphaFoldDB" id="A0A6G7YBH7"/>
<gene>
    <name evidence="5" type="ORF">G7071_00125</name>
</gene>
<dbReference type="Gene3D" id="2.150.10.10">
    <property type="entry name" value="Serralysin-like metalloprotease, C-terminal"/>
    <property type="match status" value="2"/>
</dbReference>
<evidence type="ECO:0000256" key="2">
    <source>
        <dbReference type="ARBA" id="ARBA00022525"/>
    </source>
</evidence>
<comment type="subcellular location">
    <subcellularLocation>
        <location evidence="1">Secreted</location>
    </subcellularLocation>
</comment>
<evidence type="ECO:0000313" key="5">
    <source>
        <dbReference type="EMBL" id="QIK74079.1"/>
    </source>
</evidence>
<evidence type="ECO:0000256" key="4">
    <source>
        <dbReference type="SAM" id="SignalP"/>
    </source>
</evidence>
<evidence type="ECO:0000313" key="6">
    <source>
        <dbReference type="Proteomes" id="UP000502035"/>
    </source>
</evidence>
<dbReference type="PANTHER" id="PTHR38340">
    <property type="entry name" value="S-LAYER PROTEIN"/>
    <property type="match status" value="1"/>
</dbReference>
<dbReference type="PRINTS" id="PR00313">
    <property type="entry name" value="CABNDNGRPT"/>
</dbReference>
<dbReference type="PROSITE" id="PS51318">
    <property type="entry name" value="TAT"/>
    <property type="match status" value="1"/>
</dbReference>
<reference evidence="5 6" key="1">
    <citation type="submission" date="2020-03" db="EMBL/GenBank/DDBJ databases">
        <title>Nocardioides sp. nov., isolated from fish.</title>
        <authorList>
            <person name="Hyun D.-W."/>
            <person name="Bae J.-W."/>
        </authorList>
    </citation>
    <scope>NUCLEOTIDE SEQUENCE [LARGE SCALE GENOMIC DNA]</scope>
    <source>
        <strain evidence="5 6">HDW12A</strain>
    </source>
</reference>
<dbReference type="GO" id="GO:0005576">
    <property type="term" value="C:extracellular region"/>
    <property type="evidence" value="ECO:0007669"/>
    <property type="project" value="UniProtKB-SubCell"/>
</dbReference>
<feature type="chain" id="PRO_5026327669" evidence="4">
    <location>
        <begin position="31"/>
        <end position="486"/>
    </location>
</feature>
<dbReference type="Proteomes" id="UP000502035">
    <property type="component" value="Chromosome"/>
</dbReference>
<dbReference type="EMBL" id="CP049866">
    <property type="protein sequence ID" value="QIK74079.1"/>
    <property type="molecule type" value="Genomic_DNA"/>
</dbReference>
<dbReference type="InterPro" id="IPR006311">
    <property type="entry name" value="TAT_signal"/>
</dbReference>
<dbReference type="PANTHER" id="PTHR38340:SF1">
    <property type="entry name" value="S-LAYER PROTEIN"/>
    <property type="match status" value="1"/>
</dbReference>
<sequence length="486" mass="48736">MNRHVRRSLATTGTTTLLAAALLTAPGAQAAAATTCQGKDVTIDGTGQPVVTGTAGNDVIAASLGSTVSALAGDDTICVLPGTATGATTVDAGEGKDSVETSTLPAAAAVTTTLGAGDDTYAGGPGSDTVVSGAAGQPNGDTIDLALGDDVLQWHGIQAPGAKVDLGGGANTLVDGDGGVVSIDARSRKLERAGVTVLQWTGAATTFIVDSTATSAAFTGTNDAETFVLREARVGGTPTTLTVDMAGGDDTVTTRSAVLDGSSTTGGDGADLIQVAHNYGKLVLDLDKGELETGEPDVTPDQSVKGFENADAVTATMTVKGTHTANVLNLQGCDVRGVGRAGADTISGRVKLEAPPALTCAAVKLVARGGKDADKIRGTAGNDRLFGNRGEDLVDARSGDDVIFGGLDDDRLRGNLGNDKVRGGQGNDELAGNAGDDRVQGDKGLDRLLGQAGNDVLVGGLNWDRGHGGQGIDKCSMIERARKCER</sequence>
<accession>A0A6G7YBH7</accession>
<proteinExistence type="predicted"/>
<name>A0A6G7YBH7_9ACTN</name>
<dbReference type="Gene3D" id="2.160.20.160">
    <property type="match status" value="1"/>
</dbReference>
<feature type="region of interest" description="Disordered" evidence="3">
    <location>
        <begin position="416"/>
        <end position="437"/>
    </location>
</feature>
<dbReference type="InterPro" id="IPR050557">
    <property type="entry name" value="RTX_toxin/Mannuronan_C5-epim"/>
</dbReference>